<dbReference type="Pfam" id="PF01509">
    <property type="entry name" value="TruB_N"/>
    <property type="match status" value="1"/>
</dbReference>
<keyword evidence="3" id="KW-0819">tRNA processing</keyword>
<gene>
    <name evidence="7" type="ORF">GBAR_LOCUS19174</name>
</gene>
<dbReference type="CDD" id="cd02573">
    <property type="entry name" value="PseudoU_synth_EcTruB"/>
    <property type="match status" value="1"/>
</dbReference>
<feature type="domain" description="Pseudouridine synthase II N-terminal" evidence="5">
    <location>
        <begin position="31"/>
        <end position="179"/>
    </location>
</feature>
<dbReference type="HAMAP" id="MF_01080">
    <property type="entry name" value="TruB_bact"/>
    <property type="match status" value="1"/>
</dbReference>
<dbReference type="EMBL" id="CASHTH010002708">
    <property type="protein sequence ID" value="CAI8034009.1"/>
    <property type="molecule type" value="Genomic_DNA"/>
</dbReference>
<dbReference type="AlphaFoldDB" id="A0AA35SR11"/>
<name>A0AA35SR11_GEOBA</name>
<sequence>MANSQQPRIDGILNIDKPYGITSMDVVRRLKRASGQRRVGHGGTLDPIATGVLPICFGQATRLMENVVGGSKTYLAAVELGASTDTYDALGEITERGDTSGITPGDVERAVSAFAGEIQQVPPMYSALKRDGKRLYDLARAGVEVEREPRSVVVHDIALKDWAPPVATLQVDCGKGFYMRSLAYDLGQALGCGGHLKTLARLRSGIFTVSDALSLDEAEERFADGSWREVIHSPDAVLGEMRALIVGNRLEEMIRNGRAFTEGGTSSQAQSGERCRVYTTDGRFLAIVIFDAELRQWRPDKVFALNYAEPIGVF</sequence>
<organism evidence="7 8">
    <name type="scientific">Geodia barretti</name>
    <name type="common">Barrett's horny sponge</name>
    <dbReference type="NCBI Taxonomy" id="519541"/>
    <lineage>
        <taxon>Eukaryota</taxon>
        <taxon>Metazoa</taxon>
        <taxon>Porifera</taxon>
        <taxon>Demospongiae</taxon>
        <taxon>Heteroscleromorpha</taxon>
        <taxon>Tetractinellida</taxon>
        <taxon>Astrophorina</taxon>
        <taxon>Geodiidae</taxon>
        <taxon>Geodia</taxon>
    </lineage>
</organism>
<keyword evidence="8" id="KW-1185">Reference proteome</keyword>
<evidence type="ECO:0000313" key="8">
    <source>
        <dbReference type="Proteomes" id="UP001174909"/>
    </source>
</evidence>
<feature type="domain" description="tRNA pseudouridylate synthase B C-terminal" evidence="6">
    <location>
        <begin position="180"/>
        <end position="223"/>
    </location>
</feature>
<dbReference type="GO" id="GO:0003723">
    <property type="term" value="F:RNA binding"/>
    <property type="evidence" value="ECO:0007669"/>
    <property type="project" value="InterPro"/>
</dbReference>
<evidence type="ECO:0000256" key="2">
    <source>
        <dbReference type="ARBA" id="ARBA00012787"/>
    </source>
</evidence>
<evidence type="ECO:0000256" key="3">
    <source>
        <dbReference type="ARBA" id="ARBA00022694"/>
    </source>
</evidence>
<dbReference type="SUPFAM" id="SSF55120">
    <property type="entry name" value="Pseudouridine synthase"/>
    <property type="match status" value="1"/>
</dbReference>
<dbReference type="InterPro" id="IPR032819">
    <property type="entry name" value="TruB_C"/>
</dbReference>
<comment type="similarity">
    <text evidence="1">Belongs to the pseudouridine synthase TruB family.</text>
</comment>
<dbReference type="GO" id="GO:0160148">
    <property type="term" value="F:tRNA pseudouridine(55) synthase activity"/>
    <property type="evidence" value="ECO:0007669"/>
    <property type="project" value="UniProtKB-EC"/>
</dbReference>
<dbReference type="NCBIfam" id="TIGR00431">
    <property type="entry name" value="TruB"/>
    <property type="match status" value="1"/>
</dbReference>
<evidence type="ECO:0000256" key="1">
    <source>
        <dbReference type="ARBA" id="ARBA00008999"/>
    </source>
</evidence>
<dbReference type="Proteomes" id="UP001174909">
    <property type="component" value="Unassembled WGS sequence"/>
</dbReference>
<dbReference type="PANTHER" id="PTHR13767">
    <property type="entry name" value="TRNA-PSEUDOURIDINE SYNTHASE"/>
    <property type="match status" value="1"/>
</dbReference>
<evidence type="ECO:0000259" key="5">
    <source>
        <dbReference type="Pfam" id="PF01509"/>
    </source>
</evidence>
<dbReference type="InterPro" id="IPR002501">
    <property type="entry name" value="PsdUridine_synth_N"/>
</dbReference>
<dbReference type="EC" id="5.4.99.25" evidence="2"/>
<dbReference type="InterPro" id="IPR014780">
    <property type="entry name" value="tRNA_psdUridine_synth_TruB"/>
</dbReference>
<dbReference type="Pfam" id="PF16198">
    <property type="entry name" value="TruB_C_2"/>
    <property type="match status" value="1"/>
</dbReference>
<evidence type="ECO:0000259" key="6">
    <source>
        <dbReference type="Pfam" id="PF16198"/>
    </source>
</evidence>
<comment type="caution">
    <text evidence="7">The sequence shown here is derived from an EMBL/GenBank/DDBJ whole genome shotgun (WGS) entry which is preliminary data.</text>
</comment>
<proteinExistence type="inferred from homology"/>
<dbReference type="PANTHER" id="PTHR13767:SF2">
    <property type="entry name" value="PSEUDOURIDYLATE SYNTHASE TRUB1"/>
    <property type="match status" value="1"/>
</dbReference>
<protein>
    <recommendedName>
        <fullName evidence="2">tRNA pseudouridine(55) synthase</fullName>
        <ecNumber evidence="2">5.4.99.25</ecNumber>
    </recommendedName>
</protein>
<dbReference type="GO" id="GO:1990481">
    <property type="term" value="P:mRNA pseudouridine synthesis"/>
    <property type="evidence" value="ECO:0007669"/>
    <property type="project" value="TreeGrafter"/>
</dbReference>
<evidence type="ECO:0000313" key="7">
    <source>
        <dbReference type="EMBL" id="CAI8034009.1"/>
    </source>
</evidence>
<accession>A0AA35SR11</accession>
<reference evidence="7" key="1">
    <citation type="submission" date="2023-03" db="EMBL/GenBank/DDBJ databases">
        <authorList>
            <person name="Steffen K."/>
            <person name="Cardenas P."/>
        </authorList>
    </citation>
    <scope>NUCLEOTIDE SEQUENCE</scope>
</reference>
<dbReference type="GO" id="GO:0006400">
    <property type="term" value="P:tRNA modification"/>
    <property type="evidence" value="ECO:0007669"/>
    <property type="project" value="TreeGrafter"/>
</dbReference>
<evidence type="ECO:0000256" key="4">
    <source>
        <dbReference type="ARBA" id="ARBA00023235"/>
    </source>
</evidence>
<keyword evidence="4" id="KW-0413">Isomerase</keyword>
<dbReference type="Gene3D" id="3.30.2350.10">
    <property type="entry name" value="Pseudouridine synthase"/>
    <property type="match status" value="1"/>
</dbReference>
<dbReference type="InterPro" id="IPR020103">
    <property type="entry name" value="PsdUridine_synth_cat_dom_sf"/>
</dbReference>